<dbReference type="GO" id="GO:0016747">
    <property type="term" value="F:acyltransferase activity, transferring groups other than amino-acyl groups"/>
    <property type="evidence" value="ECO:0007669"/>
    <property type="project" value="InterPro"/>
</dbReference>
<dbReference type="SUPFAM" id="SSF55729">
    <property type="entry name" value="Acyl-CoA N-acyltransferases (Nat)"/>
    <property type="match status" value="2"/>
</dbReference>
<evidence type="ECO:0000313" key="4">
    <source>
        <dbReference type="EMBL" id="SFF52813.1"/>
    </source>
</evidence>
<organism evidence="4 5">
    <name type="scientific">Sunxiuqinia elliptica</name>
    <dbReference type="NCBI Taxonomy" id="655355"/>
    <lineage>
        <taxon>Bacteria</taxon>
        <taxon>Pseudomonadati</taxon>
        <taxon>Bacteroidota</taxon>
        <taxon>Bacteroidia</taxon>
        <taxon>Marinilabiliales</taxon>
        <taxon>Prolixibacteraceae</taxon>
        <taxon>Sunxiuqinia</taxon>
    </lineage>
</organism>
<gene>
    <name evidence="4" type="ORF">SAMN05216283_108156</name>
</gene>
<dbReference type="EMBL" id="FONW01000008">
    <property type="protein sequence ID" value="SFF52813.1"/>
    <property type="molecule type" value="Genomic_DNA"/>
</dbReference>
<dbReference type="InterPro" id="IPR016181">
    <property type="entry name" value="Acyl_CoA_acyltransferase"/>
</dbReference>
<keyword evidence="4" id="KW-0687">Ribonucleoprotein</keyword>
<dbReference type="InterPro" id="IPR050680">
    <property type="entry name" value="YpeA/RimI_acetyltransf"/>
</dbReference>
<dbReference type="Pfam" id="PF00583">
    <property type="entry name" value="Acetyltransf_1"/>
    <property type="match status" value="2"/>
</dbReference>
<dbReference type="GO" id="GO:0005840">
    <property type="term" value="C:ribosome"/>
    <property type="evidence" value="ECO:0007669"/>
    <property type="project" value="UniProtKB-KW"/>
</dbReference>
<keyword evidence="2" id="KW-0012">Acyltransferase</keyword>
<evidence type="ECO:0000313" key="5">
    <source>
        <dbReference type="Proteomes" id="UP000198964"/>
    </source>
</evidence>
<dbReference type="STRING" id="655355.SAMN05216283_108156"/>
<evidence type="ECO:0000256" key="2">
    <source>
        <dbReference type="ARBA" id="ARBA00023315"/>
    </source>
</evidence>
<feature type="domain" description="N-acetyltransferase" evidence="3">
    <location>
        <begin position="146"/>
        <end position="283"/>
    </location>
</feature>
<dbReference type="RefSeq" id="WP_093920664.1">
    <property type="nucleotide sequence ID" value="NZ_FONW01000008.1"/>
</dbReference>
<evidence type="ECO:0000259" key="3">
    <source>
        <dbReference type="PROSITE" id="PS51186"/>
    </source>
</evidence>
<dbReference type="CDD" id="cd04301">
    <property type="entry name" value="NAT_SF"/>
    <property type="match status" value="2"/>
</dbReference>
<keyword evidence="1" id="KW-0808">Transferase</keyword>
<protein>
    <submittedName>
        <fullName evidence="4">Ribosomal protein S18 acetylase RimI</fullName>
    </submittedName>
</protein>
<feature type="domain" description="N-acetyltransferase" evidence="3">
    <location>
        <begin position="1"/>
        <end position="147"/>
    </location>
</feature>
<sequence length="283" mass="32036">MEIKSLRHVPFDQIYEAFSQAFVDYEMQLSKQQLQSMLNRRGFVPELSVAAFEKGSIVAFTFNGIGNFKERSTAYDTGTGTIKAFRGQGLATKLFKHAIPILKAAGIEQYLLEVLQHNSPAVSVYQKLGFEISREFNYFIQENEQLNLKRSTSDASYRIQPISLATCRQLSKFGDFSPSWQNTFDAIERKPDAFKIFAAQLNQEIVGYVILEVSSGDLPQLAVAKNHRRKGVGSLLLQEALNWNQNDSIKIINAEVSCDSLNRFLESKNILVTGKQFEMTRQL</sequence>
<dbReference type="PROSITE" id="PS51186">
    <property type="entry name" value="GNAT"/>
    <property type="match status" value="2"/>
</dbReference>
<evidence type="ECO:0000256" key="1">
    <source>
        <dbReference type="ARBA" id="ARBA00022679"/>
    </source>
</evidence>
<dbReference type="PANTHER" id="PTHR43420:SF44">
    <property type="entry name" value="ACETYLTRANSFERASE YPEA"/>
    <property type="match status" value="1"/>
</dbReference>
<dbReference type="PANTHER" id="PTHR43420">
    <property type="entry name" value="ACETYLTRANSFERASE"/>
    <property type="match status" value="1"/>
</dbReference>
<dbReference type="InterPro" id="IPR000182">
    <property type="entry name" value="GNAT_dom"/>
</dbReference>
<keyword evidence="4" id="KW-0689">Ribosomal protein</keyword>
<accession>A0A1I2JG26</accession>
<dbReference type="Proteomes" id="UP000198964">
    <property type="component" value="Unassembled WGS sequence"/>
</dbReference>
<proteinExistence type="predicted"/>
<reference evidence="4 5" key="1">
    <citation type="submission" date="2016-10" db="EMBL/GenBank/DDBJ databases">
        <authorList>
            <person name="de Groot N.N."/>
        </authorList>
    </citation>
    <scope>NUCLEOTIDE SEQUENCE [LARGE SCALE GENOMIC DNA]</scope>
    <source>
        <strain evidence="4 5">CGMCC 1.9156</strain>
    </source>
</reference>
<name>A0A1I2JG26_9BACT</name>
<keyword evidence="5" id="KW-1185">Reference proteome</keyword>
<dbReference type="AlphaFoldDB" id="A0A1I2JG26"/>
<dbReference type="Gene3D" id="3.40.630.30">
    <property type="match status" value="2"/>
</dbReference>